<dbReference type="InterPro" id="IPR033469">
    <property type="entry name" value="CYTH-like_dom_sf"/>
</dbReference>
<dbReference type="PROSITE" id="PS51708">
    <property type="entry name" value="CHAD"/>
    <property type="match status" value="1"/>
</dbReference>
<protein>
    <submittedName>
        <fullName evidence="4">CHAD domain-containing protein</fullName>
    </submittedName>
</protein>
<comment type="caution">
    <text evidence="4">The sequence shown here is derived from an EMBL/GenBank/DDBJ whole genome shotgun (WGS) entry which is preliminary data.</text>
</comment>
<dbReference type="Gene3D" id="1.40.20.10">
    <property type="entry name" value="CHAD domain"/>
    <property type="match status" value="1"/>
</dbReference>
<sequence>MAIEIEDKFDVPVEYEIPELTGIRGCAQVVGPKTHQLVAIYFDTPDLRLAARGITLRRRRGGADPGWHLKLPKAKGVRQEITHPLTRSIKVVPPELAELVRAYTRGADLEPVAELDTKRSVTLLLGPGGETLVEVADDRVKGTVYGEQPHVERWREIEAELVGGDEDDESARELLRRVGKRLRKAGATPAGSANKLARLLAAAEADTEGAARPARAPVPEVASTRPGSAGEVVLKYLSAQVTALLAQDPRVRRAGDDAVHQMRVACRRMRSALKAFKTIISGTEELQAELQWLGNDLGEARDLEVIRARYDRQLGSLSPELISGPVRQRLGADLEARERQAYVMIGETLGSERYFALLDALDALLAAPPLTKLARKPAEEVLGAVAAREWARVTTAYDRAQAKETEEERELAMHDVRKAAKRARYTAEALGMGELAALAESVQETLGLYQDGVVAQELLKKEAQAARTAGEDTFTYGVLLGMERATAERAHEKFPRVWERTTAAAAKLLG</sequence>
<evidence type="ECO:0000259" key="2">
    <source>
        <dbReference type="PROSITE" id="PS51707"/>
    </source>
</evidence>
<dbReference type="RefSeq" id="WP_185051040.1">
    <property type="nucleotide sequence ID" value="NZ_BAABIX010000031.1"/>
</dbReference>
<reference evidence="4 5" key="1">
    <citation type="submission" date="2020-08" db="EMBL/GenBank/DDBJ databases">
        <title>Genomic Encyclopedia of Type Strains, Phase IV (KMG-IV): sequencing the most valuable type-strain genomes for metagenomic binning, comparative biology and taxonomic classification.</title>
        <authorList>
            <person name="Goeker M."/>
        </authorList>
    </citation>
    <scope>NUCLEOTIDE SEQUENCE [LARGE SCALE GENOMIC DNA]</scope>
    <source>
        <strain evidence="4 5">DSM 45615</strain>
    </source>
</reference>
<dbReference type="CDD" id="cd07374">
    <property type="entry name" value="CYTH-like_Pase"/>
    <property type="match status" value="1"/>
</dbReference>
<feature type="domain" description="CHAD" evidence="3">
    <location>
        <begin position="226"/>
        <end position="503"/>
    </location>
</feature>
<dbReference type="EMBL" id="JACHGN010000007">
    <property type="protein sequence ID" value="MBB5134148.1"/>
    <property type="molecule type" value="Genomic_DNA"/>
</dbReference>
<dbReference type="SUPFAM" id="SSF55154">
    <property type="entry name" value="CYTH-like phosphatases"/>
    <property type="match status" value="1"/>
</dbReference>
<feature type="domain" description="CYTH" evidence="2">
    <location>
        <begin position="2"/>
        <end position="202"/>
    </location>
</feature>
<evidence type="ECO:0000313" key="5">
    <source>
        <dbReference type="Proteomes" id="UP000578449"/>
    </source>
</evidence>
<dbReference type="PROSITE" id="PS50862">
    <property type="entry name" value="AA_TRNA_LIGASE_II"/>
    <property type="match status" value="1"/>
</dbReference>
<name>A0A840P388_9ACTN</name>
<dbReference type="SMART" id="SM01118">
    <property type="entry name" value="CYTH"/>
    <property type="match status" value="1"/>
</dbReference>
<dbReference type="PANTHER" id="PTHR39339">
    <property type="entry name" value="SLR1444 PROTEIN"/>
    <property type="match status" value="1"/>
</dbReference>
<feature type="domain" description="Aminoacyl-transfer RNA synthetases class-II family profile" evidence="1">
    <location>
        <begin position="147"/>
        <end position="377"/>
    </location>
</feature>
<dbReference type="Pfam" id="PF01928">
    <property type="entry name" value="CYTH"/>
    <property type="match status" value="1"/>
</dbReference>
<dbReference type="InterPro" id="IPR023577">
    <property type="entry name" value="CYTH_domain"/>
</dbReference>
<dbReference type="Gene3D" id="2.40.320.10">
    <property type="entry name" value="Hypothetical Protein Pfu-838710-001"/>
    <property type="match status" value="1"/>
</dbReference>
<evidence type="ECO:0000313" key="4">
    <source>
        <dbReference type="EMBL" id="MBB5134148.1"/>
    </source>
</evidence>
<dbReference type="PANTHER" id="PTHR39339:SF1">
    <property type="entry name" value="CHAD DOMAIN-CONTAINING PROTEIN"/>
    <property type="match status" value="1"/>
</dbReference>
<dbReference type="AlphaFoldDB" id="A0A840P388"/>
<dbReference type="InterPro" id="IPR006195">
    <property type="entry name" value="aa-tRNA-synth_II"/>
</dbReference>
<dbReference type="PROSITE" id="PS51707">
    <property type="entry name" value="CYTH"/>
    <property type="match status" value="1"/>
</dbReference>
<gene>
    <name evidence="4" type="ORF">HNP84_003874</name>
</gene>
<accession>A0A840P388</accession>
<keyword evidence="5" id="KW-1185">Reference proteome</keyword>
<evidence type="ECO:0000259" key="1">
    <source>
        <dbReference type="PROSITE" id="PS50862"/>
    </source>
</evidence>
<proteinExistence type="predicted"/>
<dbReference type="InterPro" id="IPR038186">
    <property type="entry name" value="CHAD_dom_sf"/>
</dbReference>
<dbReference type="SMART" id="SM00880">
    <property type="entry name" value="CHAD"/>
    <property type="match status" value="1"/>
</dbReference>
<evidence type="ECO:0000259" key="3">
    <source>
        <dbReference type="PROSITE" id="PS51708"/>
    </source>
</evidence>
<organism evidence="4 5">
    <name type="scientific">Thermocatellispora tengchongensis</name>
    <dbReference type="NCBI Taxonomy" id="1073253"/>
    <lineage>
        <taxon>Bacteria</taxon>
        <taxon>Bacillati</taxon>
        <taxon>Actinomycetota</taxon>
        <taxon>Actinomycetes</taxon>
        <taxon>Streptosporangiales</taxon>
        <taxon>Streptosporangiaceae</taxon>
        <taxon>Thermocatellispora</taxon>
    </lineage>
</organism>
<dbReference type="Pfam" id="PF05235">
    <property type="entry name" value="CHAD"/>
    <property type="match status" value="1"/>
</dbReference>
<dbReference type="InterPro" id="IPR007899">
    <property type="entry name" value="CHAD_dom"/>
</dbReference>
<dbReference type="Proteomes" id="UP000578449">
    <property type="component" value="Unassembled WGS sequence"/>
</dbReference>